<dbReference type="RefSeq" id="WP_375356595.1">
    <property type="nucleotide sequence ID" value="NZ_JBHHMI010000015.1"/>
</dbReference>
<protein>
    <submittedName>
        <fullName evidence="14">Sensor histidine kinase</fullName>
        <ecNumber evidence="14">2.7.13.3</ecNumber>
    </submittedName>
</protein>
<dbReference type="SUPFAM" id="SSF55874">
    <property type="entry name" value="ATPase domain of HSP90 chaperone/DNA topoisomerase II/histidine kinase"/>
    <property type="match status" value="1"/>
</dbReference>
<dbReference type="CDD" id="cd06225">
    <property type="entry name" value="HAMP"/>
    <property type="match status" value="1"/>
</dbReference>
<organism evidence="14 15">
    <name type="scientific">Paenibacillus enshidis</name>
    <dbReference type="NCBI Taxonomy" id="1458439"/>
    <lineage>
        <taxon>Bacteria</taxon>
        <taxon>Bacillati</taxon>
        <taxon>Bacillota</taxon>
        <taxon>Bacilli</taxon>
        <taxon>Bacillales</taxon>
        <taxon>Paenibacillaceae</taxon>
        <taxon>Paenibacillus</taxon>
    </lineage>
</organism>
<keyword evidence="5 12" id="KW-0812">Transmembrane</keyword>
<dbReference type="PROSITE" id="PS50885">
    <property type="entry name" value="HAMP"/>
    <property type="match status" value="1"/>
</dbReference>
<dbReference type="EMBL" id="JBHHMI010000015">
    <property type="protein sequence ID" value="MFB5268398.1"/>
    <property type="molecule type" value="Genomic_DNA"/>
</dbReference>
<gene>
    <name evidence="14" type="ORF">ACE41H_16670</name>
</gene>
<name>A0ABV5AW11_9BACL</name>
<sequence>MTLRMKLFAAFIVLIIVPMCLLGALTLWVSSDAAARRYSEQAEYALKAISYSLTGVFEEMNKVTDNGIATAVFHMALYADDPEKQNLNADGQLTLNDSQRSFRNLLYNYPDISYAYLYNLRGNGMSSGMVSIFTKEDFTALPFESFKKHPLYQEVMARNGNPVWIAPYEYPELTGSEPVFTQIRLVKELKHFRNIGILVVQIKNWQFDRIFRNLRLNEPTGNTTFMLANNKGLIVYDQTGLNSGKNMSDLMGHPFRYGSGYESYRTPFQGDQSMISIYHLKDYPWSLISVTPWSSLTAESSVYALWFVVFMVVCLAAAVLFNMLFMNRITGYIAVLVRFMGRVEEGDLSARVKPGKEAELRVLGEGFNSLMDRIGILFAKISSEQEQKARAELRVLQAQIKPHFLFNTLESINGLAVRGEGRKVSEMVIRLAGMLRTSIQEREEITLAEEISHLRSYLEIQQYRFSGLFTYEIFIPEELRACLVLKLTLQPLVENAIQHGFEGRTSGGVLHIAVWEEQGDIILEAADNGAGISPEVLGTFQYMIREQDDSAAGSRWFGEQRGLGVRNVADRIRIQYGSSYGIIICSHKDSGTVIRCKIPKYG</sequence>
<accession>A0ABV5AW11</accession>
<dbReference type="Proteomes" id="UP001580346">
    <property type="component" value="Unassembled WGS sequence"/>
</dbReference>
<dbReference type="InterPro" id="IPR010559">
    <property type="entry name" value="Sig_transdc_His_kin_internal"/>
</dbReference>
<keyword evidence="15" id="KW-1185">Reference proteome</keyword>
<keyword evidence="7 14" id="KW-0418">Kinase</keyword>
<reference evidence="14 15" key="1">
    <citation type="submission" date="2024-09" db="EMBL/GenBank/DDBJ databases">
        <title>Paenibacillus zeirhizospherea sp. nov., isolated from surface of the maize (Zea mays) roots in a horticulture field, Hungary.</title>
        <authorList>
            <person name="Marton D."/>
            <person name="Farkas M."/>
            <person name="Bedics A."/>
            <person name="Toth E."/>
            <person name="Tancsics A."/>
            <person name="Boka K."/>
            <person name="Maroti G."/>
            <person name="Kriszt B."/>
            <person name="Cserhati M."/>
        </authorList>
    </citation>
    <scope>NUCLEOTIDE SEQUENCE [LARGE SCALE GENOMIC DNA]</scope>
    <source>
        <strain evidence="14 15">KCTC 33519</strain>
    </source>
</reference>
<keyword evidence="6" id="KW-0547">Nucleotide-binding</keyword>
<keyword evidence="10" id="KW-0902">Two-component regulatory system</keyword>
<feature type="domain" description="HAMP" evidence="13">
    <location>
        <begin position="327"/>
        <end position="379"/>
    </location>
</feature>
<dbReference type="InterPro" id="IPR003594">
    <property type="entry name" value="HATPase_dom"/>
</dbReference>
<keyword evidence="3" id="KW-0597">Phosphoprotein</keyword>
<comment type="subcellular location">
    <subcellularLocation>
        <location evidence="1">Cell membrane</location>
        <topology evidence="1">Multi-pass membrane protein</topology>
    </subcellularLocation>
</comment>
<keyword evidence="4 14" id="KW-0808">Transferase</keyword>
<evidence type="ECO:0000256" key="8">
    <source>
        <dbReference type="ARBA" id="ARBA00022840"/>
    </source>
</evidence>
<keyword evidence="8" id="KW-0067">ATP-binding</keyword>
<evidence type="ECO:0000313" key="14">
    <source>
        <dbReference type="EMBL" id="MFB5268398.1"/>
    </source>
</evidence>
<dbReference type="Gene3D" id="3.30.565.10">
    <property type="entry name" value="Histidine kinase-like ATPase, C-terminal domain"/>
    <property type="match status" value="1"/>
</dbReference>
<comment type="caution">
    <text evidence="14">The sequence shown here is derived from an EMBL/GenBank/DDBJ whole genome shotgun (WGS) entry which is preliminary data.</text>
</comment>
<dbReference type="PANTHER" id="PTHR34220">
    <property type="entry name" value="SENSOR HISTIDINE KINASE YPDA"/>
    <property type="match status" value="1"/>
</dbReference>
<keyword evidence="11 12" id="KW-0472">Membrane</keyword>
<evidence type="ECO:0000256" key="9">
    <source>
        <dbReference type="ARBA" id="ARBA00022989"/>
    </source>
</evidence>
<proteinExistence type="predicted"/>
<dbReference type="Pfam" id="PF02518">
    <property type="entry name" value="HATPase_c"/>
    <property type="match status" value="1"/>
</dbReference>
<feature type="transmembrane region" description="Helical" evidence="12">
    <location>
        <begin position="303"/>
        <end position="325"/>
    </location>
</feature>
<feature type="transmembrane region" description="Helical" evidence="12">
    <location>
        <begin position="7"/>
        <end position="29"/>
    </location>
</feature>
<evidence type="ECO:0000259" key="13">
    <source>
        <dbReference type="PROSITE" id="PS50885"/>
    </source>
</evidence>
<dbReference type="Pfam" id="PF06580">
    <property type="entry name" value="His_kinase"/>
    <property type="match status" value="1"/>
</dbReference>
<evidence type="ECO:0000256" key="3">
    <source>
        <dbReference type="ARBA" id="ARBA00022553"/>
    </source>
</evidence>
<dbReference type="Pfam" id="PF02743">
    <property type="entry name" value="dCache_1"/>
    <property type="match status" value="1"/>
</dbReference>
<evidence type="ECO:0000256" key="1">
    <source>
        <dbReference type="ARBA" id="ARBA00004651"/>
    </source>
</evidence>
<evidence type="ECO:0000313" key="15">
    <source>
        <dbReference type="Proteomes" id="UP001580346"/>
    </source>
</evidence>
<evidence type="ECO:0000256" key="5">
    <source>
        <dbReference type="ARBA" id="ARBA00022692"/>
    </source>
</evidence>
<dbReference type="Pfam" id="PF00672">
    <property type="entry name" value="HAMP"/>
    <property type="match status" value="1"/>
</dbReference>
<evidence type="ECO:0000256" key="10">
    <source>
        <dbReference type="ARBA" id="ARBA00023012"/>
    </source>
</evidence>
<evidence type="ECO:0000256" key="12">
    <source>
        <dbReference type="SAM" id="Phobius"/>
    </source>
</evidence>
<dbReference type="GO" id="GO:0004673">
    <property type="term" value="F:protein histidine kinase activity"/>
    <property type="evidence" value="ECO:0007669"/>
    <property type="project" value="UniProtKB-EC"/>
</dbReference>
<dbReference type="CDD" id="cd18774">
    <property type="entry name" value="PDC2_HK_sensor"/>
    <property type="match status" value="1"/>
</dbReference>
<dbReference type="EC" id="2.7.13.3" evidence="14"/>
<dbReference type="Gene3D" id="6.10.340.10">
    <property type="match status" value="1"/>
</dbReference>
<dbReference type="PANTHER" id="PTHR34220:SF11">
    <property type="entry name" value="SENSOR PROTEIN KINASE HPTS"/>
    <property type="match status" value="1"/>
</dbReference>
<dbReference type="InterPro" id="IPR050640">
    <property type="entry name" value="Bact_2-comp_sensor_kinase"/>
</dbReference>
<dbReference type="InterPro" id="IPR033479">
    <property type="entry name" value="dCache_1"/>
</dbReference>
<dbReference type="Gene3D" id="3.30.450.20">
    <property type="entry name" value="PAS domain"/>
    <property type="match status" value="1"/>
</dbReference>
<evidence type="ECO:0000256" key="2">
    <source>
        <dbReference type="ARBA" id="ARBA00022475"/>
    </source>
</evidence>
<evidence type="ECO:0000256" key="4">
    <source>
        <dbReference type="ARBA" id="ARBA00022679"/>
    </source>
</evidence>
<evidence type="ECO:0000256" key="7">
    <source>
        <dbReference type="ARBA" id="ARBA00022777"/>
    </source>
</evidence>
<evidence type="ECO:0000256" key="6">
    <source>
        <dbReference type="ARBA" id="ARBA00022741"/>
    </source>
</evidence>
<keyword evidence="9 12" id="KW-1133">Transmembrane helix</keyword>
<evidence type="ECO:0000256" key="11">
    <source>
        <dbReference type="ARBA" id="ARBA00023136"/>
    </source>
</evidence>
<dbReference type="InterPro" id="IPR036890">
    <property type="entry name" value="HATPase_C_sf"/>
</dbReference>
<keyword evidence="2" id="KW-1003">Cell membrane</keyword>
<dbReference type="SMART" id="SM00304">
    <property type="entry name" value="HAMP"/>
    <property type="match status" value="1"/>
</dbReference>
<dbReference type="InterPro" id="IPR003660">
    <property type="entry name" value="HAMP_dom"/>
</dbReference>